<keyword evidence="2" id="KW-0812">Transmembrane</keyword>
<feature type="region of interest" description="Disordered" evidence="1">
    <location>
        <begin position="97"/>
        <end position="132"/>
    </location>
</feature>
<gene>
    <name evidence="3" type="ORF">R3P38DRAFT_2888175</name>
</gene>
<dbReference type="EMBL" id="JAWWNJ010000013">
    <property type="protein sequence ID" value="KAK7042027.1"/>
    <property type="molecule type" value="Genomic_DNA"/>
</dbReference>
<feature type="compositionally biased region" description="Pro residues" evidence="1">
    <location>
        <begin position="122"/>
        <end position="131"/>
    </location>
</feature>
<keyword evidence="4" id="KW-1185">Reference proteome</keyword>
<accession>A0AAW0CUC8</accession>
<evidence type="ECO:0000313" key="3">
    <source>
        <dbReference type="EMBL" id="KAK7042027.1"/>
    </source>
</evidence>
<organism evidence="3 4">
    <name type="scientific">Favolaschia claudopus</name>
    <dbReference type="NCBI Taxonomy" id="2862362"/>
    <lineage>
        <taxon>Eukaryota</taxon>
        <taxon>Fungi</taxon>
        <taxon>Dikarya</taxon>
        <taxon>Basidiomycota</taxon>
        <taxon>Agaricomycotina</taxon>
        <taxon>Agaricomycetes</taxon>
        <taxon>Agaricomycetidae</taxon>
        <taxon>Agaricales</taxon>
        <taxon>Marasmiineae</taxon>
        <taxon>Mycenaceae</taxon>
        <taxon>Favolaschia</taxon>
    </lineage>
</organism>
<feature type="transmembrane region" description="Helical" evidence="2">
    <location>
        <begin position="6"/>
        <end position="28"/>
    </location>
</feature>
<name>A0AAW0CUC8_9AGAR</name>
<reference evidence="3 4" key="1">
    <citation type="journal article" date="2024" name="J Genomics">
        <title>Draft genome sequencing and assembly of Favolaschia claudopus CIRM-BRFM 2984 isolated from oak limbs.</title>
        <authorList>
            <person name="Navarro D."/>
            <person name="Drula E."/>
            <person name="Chaduli D."/>
            <person name="Cazenave R."/>
            <person name="Ahrendt S."/>
            <person name="Wang J."/>
            <person name="Lipzen A."/>
            <person name="Daum C."/>
            <person name="Barry K."/>
            <person name="Grigoriev I.V."/>
            <person name="Favel A."/>
            <person name="Rosso M.N."/>
            <person name="Martin F."/>
        </authorList>
    </citation>
    <scope>NUCLEOTIDE SEQUENCE [LARGE SCALE GENOMIC DNA]</scope>
    <source>
        <strain evidence="3 4">CIRM-BRFM 2984</strain>
    </source>
</reference>
<feature type="compositionally biased region" description="Polar residues" evidence="1">
    <location>
        <begin position="102"/>
        <end position="116"/>
    </location>
</feature>
<dbReference type="Proteomes" id="UP001362999">
    <property type="component" value="Unassembled WGS sequence"/>
</dbReference>
<keyword evidence="2" id="KW-0472">Membrane</keyword>
<protein>
    <submittedName>
        <fullName evidence="3">Uncharacterized protein</fullName>
    </submittedName>
</protein>
<keyword evidence="2" id="KW-1133">Transmembrane helix</keyword>
<evidence type="ECO:0000256" key="2">
    <source>
        <dbReference type="SAM" id="Phobius"/>
    </source>
</evidence>
<proteinExistence type="predicted"/>
<dbReference type="AlphaFoldDB" id="A0AAW0CUC8"/>
<evidence type="ECO:0000313" key="4">
    <source>
        <dbReference type="Proteomes" id="UP001362999"/>
    </source>
</evidence>
<sequence>MAAPLGAIYLVFGCYLPLGSPVCIIAHVHRCLRWRRPPVLQAALEPQYLLPPPMPTCCPHSPVGDTLCVDLVALPPSSSCLAIQLRLPRPLLSPLRTDPSAPLSTDDNIHVTSTPHSLADSPPQPPIPTSCPPVQTLHSPLSLILLLTLPPPSSSS</sequence>
<comment type="caution">
    <text evidence="3">The sequence shown here is derived from an EMBL/GenBank/DDBJ whole genome shotgun (WGS) entry which is preliminary data.</text>
</comment>
<evidence type="ECO:0000256" key="1">
    <source>
        <dbReference type="SAM" id="MobiDB-lite"/>
    </source>
</evidence>